<dbReference type="GO" id="GO:0019005">
    <property type="term" value="C:SCF ubiquitin ligase complex"/>
    <property type="evidence" value="ECO:0007669"/>
    <property type="project" value="TreeGrafter"/>
</dbReference>
<reference evidence="2" key="2">
    <citation type="submission" date="2023-04" db="EMBL/GenBank/DDBJ databases">
        <authorList>
            <person name="Bu L."/>
            <person name="Lu L."/>
            <person name="Laidemitt M.R."/>
            <person name="Zhang S.M."/>
            <person name="Mutuku M."/>
            <person name="Mkoji G."/>
            <person name="Steinauer M."/>
            <person name="Loker E.S."/>
        </authorList>
    </citation>
    <scope>NUCLEOTIDE SEQUENCE</scope>
    <source>
        <strain evidence="2">KasaAsao</strain>
        <tissue evidence="2">Whole Snail</tissue>
    </source>
</reference>
<proteinExistence type="predicted"/>
<dbReference type="PANTHER" id="PTHR13318:SF105">
    <property type="entry name" value="F-BOX_LRR-REPEAT PROTEIN 3"/>
    <property type="match status" value="1"/>
</dbReference>
<dbReference type="InterPro" id="IPR001810">
    <property type="entry name" value="F-box_dom"/>
</dbReference>
<dbReference type="Gene3D" id="3.80.10.10">
    <property type="entry name" value="Ribonuclease Inhibitor"/>
    <property type="match status" value="2"/>
</dbReference>
<dbReference type="InterPro" id="IPR045627">
    <property type="entry name" value="FBXL18_LRR"/>
</dbReference>
<name>A0AAD8BEG9_BIOPF</name>
<dbReference type="AlphaFoldDB" id="A0AAD8BEG9"/>
<sequence>MEEASCIDYLSDEMLLNIFQYLTDLKDLLTLRLVNKRIASVAMDNVFTQHVVVTRQYHMTTGMLNSFISPVADKINSLDLNFCYWIELKDLNCLLSCKNLHALHMLQVRDDEVFLCEILSHLPYLTSLSFSVTHIGKLQHQLSLCQAARDRLSRIRRLGLHFCYHSQYMPDLLLESGDGARFMQNFKCLEEVHVYGSLYSPCKARSFYLMPDGMDASIFSNLKVMSLKYSNDVRATSFFFGILRHVCKGEVQLNTLLQPSYRLNDEWKADDYNMSVKNITTLIHLDIFGTNIAIPSEFFNLVTARNLVYLNLSGNSQISSESLKFLSQSCPQLVSVNLQCCRYIFYQSADPFLEPDENNPLVKDLTGIESLVLDCIQLKNLNISAPHLHPPELGSKPFKTLSQILALKPNWHSLAFSPCCLFADDNNLNRDRQDPDDIGRCSVCHLPLTERLNSYAPSCTCSSTEAALDLERLIRATPDMKNFEFCCPDYPSAFYYGLHLPFDVFSDCLNKTLSDCELACTSAWTKLTSLQLTGIEGVDLGVLLWALAKSCLSLEKLSISCYSSDRVRLEITSYPSFSRLRDFRIQHPYLSANKYFVSSLAQCPNIERICIVSKIARFNADAIKQLFEVSTNLICFQLYSLAPAEECQNLQDFLVERYSRYRPALRVCIQDAMIKGIHQIVRDTLPEIHIDEMTILQSSVATVPP</sequence>
<reference evidence="2" key="1">
    <citation type="journal article" date="2023" name="PLoS Negl. Trop. Dis.">
        <title>A genome sequence for Biomphalaria pfeifferi, the major vector snail for the human-infecting parasite Schistosoma mansoni.</title>
        <authorList>
            <person name="Bu L."/>
            <person name="Lu L."/>
            <person name="Laidemitt M.R."/>
            <person name="Zhang S.M."/>
            <person name="Mutuku M."/>
            <person name="Mkoji G."/>
            <person name="Steinauer M."/>
            <person name="Loker E.S."/>
        </authorList>
    </citation>
    <scope>NUCLEOTIDE SEQUENCE</scope>
    <source>
        <strain evidence="2">KasaAsao</strain>
    </source>
</reference>
<evidence type="ECO:0000313" key="3">
    <source>
        <dbReference type="Proteomes" id="UP001233172"/>
    </source>
</evidence>
<dbReference type="Proteomes" id="UP001233172">
    <property type="component" value="Unassembled WGS sequence"/>
</dbReference>
<feature type="domain" description="F-box" evidence="1">
    <location>
        <begin position="10"/>
        <end position="51"/>
    </location>
</feature>
<dbReference type="InterPro" id="IPR032675">
    <property type="entry name" value="LRR_dom_sf"/>
</dbReference>
<dbReference type="Pfam" id="PF19729">
    <property type="entry name" value="LRR_FBXL18"/>
    <property type="match status" value="2"/>
</dbReference>
<dbReference type="GO" id="GO:0031146">
    <property type="term" value="P:SCF-dependent proteasomal ubiquitin-dependent protein catabolic process"/>
    <property type="evidence" value="ECO:0007669"/>
    <property type="project" value="InterPro"/>
</dbReference>
<dbReference type="PANTHER" id="PTHR13318">
    <property type="entry name" value="PARTNER OF PAIRED, ISOFORM B-RELATED"/>
    <property type="match status" value="1"/>
</dbReference>
<accession>A0AAD8BEG9</accession>
<protein>
    <submittedName>
        <fullName evidence="2">F-box/LRR-repeat protein 18</fullName>
    </submittedName>
</protein>
<dbReference type="Pfam" id="PF12937">
    <property type="entry name" value="F-box-like"/>
    <property type="match status" value="1"/>
</dbReference>
<organism evidence="2 3">
    <name type="scientific">Biomphalaria pfeifferi</name>
    <name type="common">Bloodfluke planorb</name>
    <name type="synonym">Freshwater snail</name>
    <dbReference type="NCBI Taxonomy" id="112525"/>
    <lineage>
        <taxon>Eukaryota</taxon>
        <taxon>Metazoa</taxon>
        <taxon>Spiralia</taxon>
        <taxon>Lophotrochozoa</taxon>
        <taxon>Mollusca</taxon>
        <taxon>Gastropoda</taxon>
        <taxon>Heterobranchia</taxon>
        <taxon>Euthyneura</taxon>
        <taxon>Panpulmonata</taxon>
        <taxon>Hygrophila</taxon>
        <taxon>Lymnaeoidea</taxon>
        <taxon>Planorbidae</taxon>
        <taxon>Biomphalaria</taxon>
    </lineage>
</organism>
<keyword evidence="3" id="KW-1185">Reference proteome</keyword>
<dbReference type="EMBL" id="JASAOG010000089">
    <property type="protein sequence ID" value="KAK0053083.1"/>
    <property type="molecule type" value="Genomic_DNA"/>
</dbReference>
<dbReference type="SUPFAM" id="SSF52047">
    <property type="entry name" value="RNI-like"/>
    <property type="match status" value="1"/>
</dbReference>
<gene>
    <name evidence="2" type="ORF">Bpfe_017460</name>
</gene>
<dbReference type="SUPFAM" id="SSF81383">
    <property type="entry name" value="F-box domain"/>
    <property type="match status" value="1"/>
</dbReference>
<dbReference type="SMART" id="SM00256">
    <property type="entry name" value="FBOX"/>
    <property type="match status" value="1"/>
</dbReference>
<dbReference type="InterPro" id="IPR036047">
    <property type="entry name" value="F-box-like_dom_sf"/>
</dbReference>
<evidence type="ECO:0000313" key="2">
    <source>
        <dbReference type="EMBL" id="KAK0053083.1"/>
    </source>
</evidence>
<evidence type="ECO:0000259" key="1">
    <source>
        <dbReference type="SMART" id="SM00256"/>
    </source>
</evidence>
<comment type="caution">
    <text evidence="2">The sequence shown here is derived from an EMBL/GenBank/DDBJ whole genome shotgun (WGS) entry which is preliminary data.</text>
</comment>